<dbReference type="VEuPathDB" id="FungiDB:PSTT_11345"/>
<proteinExistence type="predicted"/>
<comment type="caution">
    <text evidence="1">The sequence shown here is derived from an EMBL/GenBank/DDBJ whole genome shotgun (WGS) entry which is preliminary data.</text>
</comment>
<gene>
    <name evidence="1" type="ORF">PSTT_11345</name>
</gene>
<dbReference type="VEuPathDB" id="FungiDB:PSHT_08877"/>
<dbReference type="Proteomes" id="UP000239156">
    <property type="component" value="Unassembled WGS sequence"/>
</dbReference>
<dbReference type="AlphaFoldDB" id="A0A2S4V0P3"/>
<evidence type="ECO:0000313" key="1">
    <source>
        <dbReference type="EMBL" id="POW03071.1"/>
    </source>
</evidence>
<name>A0A2S4V0P3_9BASI</name>
<accession>A0A2S4V0P3</accession>
<reference evidence="1" key="1">
    <citation type="submission" date="2017-12" db="EMBL/GenBank/DDBJ databases">
        <title>Gene loss provides genomic basis for host adaptation in cereal stripe rust fungi.</title>
        <authorList>
            <person name="Xia C."/>
        </authorList>
    </citation>
    <scope>NUCLEOTIDE SEQUENCE [LARGE SCALE GENOMIC DNA]</scope>
    <source>
        <strain evidence="1">93-210</strain>
    </source>
</reference>
<protein>
    <submittedName>
        <fullName evidence="1">Uncharacterized protein</fullName>
    </submittedName>
</protein>
<keyword evidence="2" id="KW-1185">Reference proteome</keyword>
<evidence type="ECO:0000313" key="2">
    <source>
        <dbReference type="Proteomes" id="UP000239156"/>
    </source>
</evidence>
<sequence>MQHLLLTIAFLVALCHLAQALPKVGSTFPCHSPGFPRCSWTGSGGYSLGQALPIGDKYGCYKLDPGWCCPTNKIRNDIGKAEFDQIISKCFKMTE</sequence>
<organism evidence="1 2">
    <name type="scientific">Puccinia striiformis</name>
    <dbReference type="NCBI Taxonomy" id="27350"/>
    <lineage>
        <taxon>Eukaryota</taxon>
        <taxon>Fungi</taxon>
        <taxon>Dikarya</taxon>
        <taxon>Basidiomycota</taxon>
        <taxon>Pucciniomycotina</taxon>
        <taxon>Pucciniomycetes</taxon>
        <taxon>Pucciniales</taxon>
        <taxon>Pucciniaceae</taxon>
        <taxon>Puccinia</taxon>
    </lineage>
</organism>
<dbReference type="EMBL" id="PKSL01000131">
    <property type="protein sequence ID" value="POW03071.1"/>
    <property type="molecule type" value="Genomic_DNA"/>
</dbReference>